<sequence length="201" mass="23112">MLLFFSCNTESVLDKEPEEPTQVMNLLKNGNCERWSTLLSGNKYYLDGWSLKDNKESVFREKGVVYEGQYAAKLCTPKSGITAFIGQSIYVHPGHRLRLFFRYYLEEGSENNARTYCYFGETASSNIPIDVLNTFYDSETLKIIRGGGYGLSTFPKETGVWKTFDYTIQVPAIAYNFVFEIRSYFGTTLYVDDCYVIDLDF</sequence>
<reference key="1">
    <citation type="submission" date="2010-11" db="EMBL/GenBank/DDBJ databases">
        <title>The complete genome of Bacteroides helcogenes P 36-108.</title>
        <authorList>
            <consortium name="US DOE Joint Genome Institute (JGI-PGF)"/>
            <person name="Lucas S."/>
            <person name="Copeland A."/>
            <person name="Lapidus A."/>
            <person name="Bruce D."/>
            <person name="Goodwin L."/>
            <person name="Pitluck S."/>
            <person name="Kyrpides N."/>
            <person name="Mavromatis K."/>
            <person name="Ivanova N."/>
            <person name="Zeytun A."/>
            <person name="Brettin T."/>
            <person name="Detter J.C."/>
            <person name="Tapia R."/>
            <person name="Han C."/>
            <person name="Land M."/>
            <person name="Hauser L."/>
            <person name="Markowitz V."/>
            <person name="Cheng J.-F."/>
            <person name="Hugenholtz P."/>
            <person name="Woyke T."/>
            <person name="Wu D."/>
            <person name="Gronow S."/>
            <person name="Wellnitz S."/>
            <person name="Brambilla E."/>
            <person name="Klenk H.-P."/>
            <person name="Eisen J.A."/>
        </authorList>
    </citation>
    <scope>NUCLEOTIDE SEQUENCE</scope>
    <source>
        <strain>P 36-108</strain>
    </source>
</reference>
<evidence type="ECO:0000313" key="2">
    <source>
        <dbReference type="Proteomes" id="UP000008630"/>
    </source>
</evidence>
<protein>
    <recommendedName>
        <fullName evidence="3">CBM-cenC domain-containing protein</fullName>
    </recommendedName>
</protein>
<proteinExistence type="predicted"/>
<organism evidence="1 2">
    <name type="scientific">Bacteroides helcogenes (strain ATCC 35417 / DSM 20613 / JCM 6297 / CCUG 15421 / P 36-108)</name>
    <dbReference type="NCBI Taxonomy" id="693979"/>
    <lineage>
        <taxon>Bacteria</taxon>
        <taxon>Pseudomonadati</taxon>
        <taxon>Bacteroidota</taxon>
        <taxon>Bacteroidia</taxon>
        <taxon>Bacteroidales</taxon>
        <taxon>Bacteroidaceae</taxon>
        <taxon>Bacteroides</taxon>
    </lineage>
</organism>
<dbReference type="EMBL" id="CP002352">
    <property type="protein sequence ID" value="ADV44040.1"/>
    <property type="molecule type" value="Genomic_DNA"/>
</dbReference>
<dbReference type="HOGENOM" id="CLU_1358217_0_0_10"/>
<dbReference type="KEGG" id="bhl:Bache_2069"/>
<keyword evidence="2" id="KW-1185">Reference proteome</keyword>
<dbReference type="STRING" id="693979.Bache_2069"/>
<dbReference type="PATRIC" id="fig|693979.3.peg.2179"/>
<dbReference type="AlphaFoldDB" id="E6SQV7"/>
<name>E6SQV7_BACT6</name>
<evidence type="ECO:0000313" key="1">
    <source>
        <dbReference type="EMBL" id="ADV44040.1"/>
    </source>
</evidence>
<accession>E6SQV7</accession>
<reference evidence="1 2" key="2">
    <citation type="journal article" date="2011" name="Stand. Genomic Sci.">
        <title>Complete genome sequence of Bacteroides helcogenes type strain (P 36-108).</title>
        <authorList>
            <person name="Pati A."/>
            <person name="Gronow S."/>
            <person name="Zeytun A."/>
            <person name="Lapidus A."/>
            <person name="Nolan M."/>
            <person name="Hammon N."/>
            <person name="Deshpande S."/>
            <person name="Cheng J.F."/>
            <person name="Tapia R."/>
            <person name="Han C."/>
            <person name="Goodwin L."/>
            <person name="Pitluck S."/>
            <person name="Liolios K."/>
            <person name="Pagani I."/>
            <person name="Ivanova N."/>
            <person name="Mavromatis K."/>
            <person name="Chen A."/>
            <person name="Palaniappan K."/>
            <person name="Land M."/>
            <person name="Hauser L."/>
            <person name="Chang Y.J."/>
            <person name="Jeffries C.D."/>
            <person name="Detter J.C."/>
            <person name="Brambilla E."/>
            <person name="Rohde M."/>
            <person name="Goker M."/>
            <person name="Woyke T."/>
            <person name="Bristow J."/>
            <person name="Eisen J.A."/>
            <person name="Markowitz V."/>
            <person name="Hugenholtz P."/>
            <person name="Kyrpides N.C."/>
            <person name="Klenk H.P."/>
            <person name="Lucas S."/>
        </authorList>
    </citation>
    <scope>NUCLEOTIDE SEQUENCE [LARGE SCALE GENOMIC DNA]</scope>
    <source>
        <strain evidence="2">ATCC 35417 / DSM 20613 / JCM 6297 / CCUG 15421 / P 36-108</strain>
    </source>
</reference>
<dbReference type="Gene3D" id="2.60.120.260">
    <property type="entry name" value="Galactose-binding domain-like"/>
    <property type="match status" value="1"/>
</dbReference>
<gene>
    <name evidence="1" type="ordered locus">Bache_2069</name>
</gene>
<dbReference type="Proteomes" id="UP000008630">
    <property type="component" value="Chromosome"/>
</dbReference>
<evidence type="ECO:0008006" key="3">
    <source>
        <dbReference type="Google" id="ProtNLM"/>
    </source>
</evidence>